<dbReference type="EMBL" id="LAZR01001346">
    <property type="protein sequence ID" value="KKN46143.1"/>
    <property type="molecule type" value="Genomic_DNA"/>
</dbReference>
<reference evidence="2" key="1">
    <citation type="journal article" date="2015" name="Nature">
        <title>Complex archaea that bridge the gap between prokaryotes and eukaryotes.</title>
        <authorList>
            <person name="Spang A."/>
            <person name="Saw J.H."/>
            <person name="Jorgensen S.L."/>
            <person name="Zaremba-Niedzwiedzka K."/>
            <person name="Martijn J."/>
            <person name="Lind A.E."/>
            <person name="van Eijk R."/>
            <person name="Schleper C."/>
            <person name="Guy L."/>
            <person name="Ettema T.J."/>
        </authorList>
    </citation>
    <scope>NUCLEOTIDE SEQUENCE</scope>
</reference>
<accession>A0A0F9TXJ9</accession>
<dbReference type="InterPro" id="IPR000994">
    <property type="entry name" value="Pept_M24"/>
</dbReference>
<evidence type="ECO:0000313" key="2">
    <source>
        <dbReference type="EMBL" id="KKN46143.1"/>
    </source>
</evidence>
<dbReference type="AlphaFoldDB" id="A0A0F9TXJ9"/>
<dbReference type="SUPFAM" id="SSF55920">
    <property type="entry name" value="Creatinase/aminopeptidase"/>
    <property type="match status" value="1"/>
</dbReference>
<evidence type="ECO:0000259" key="1">
    <source>
        <dbReference type="Pfam" id="PF00557"/>
    </source>
</evidence>
<comment type="caution">
    <text evidence="2">The sequence shown here is derived from an EMBL/GenBank/DDBJ whole genome shotgun (WGS) entry which is preliminary data.</text>
</comment>
<name>A0A0F9TXJ9_9ZZZZ</name>
<dbReference type="Pfam" id="PF00557">
    <property type="entry name" value="Peptidase_M24"/>
    <property type="match status" value="1"/>
</dbReference>
<protein>
    <recommendedName>
        <fullName evidence="1">Peptidase M24 domain-containing protein</fullName>
    </recommendedName>
</protein>
<proteinExistence type="predicted"/>
<gene>
    <name evidence="2" type="ORF">LCGC14_0675800</name>
</gene>
<feature type="domain" description="Peptidase M24" evidence="1">
    <location>
        <begin position="210"/>
        <end position="419"/>
    </location>
</feature>
<dbReference type="Gene3D" id="3.90.230.10">
    <property type="entry name" value="Creatinase/methionine aminopeptidase superfamily"/>
    <property type="match status" value="1"/>
</dbReference>
<dbReference type="InterPro" id="IPR036005">
    <property type="entry name" value="Creatinase/aminopeptidase-like"/>
</dbReference>
<sequence>MHFTKQLLLYVSLLTTLVLSLFVKADDAPAILSMKERAAFIDKITELRVNTLMPSLMKQHNTDMWLLISREYNEDPILKTMLPATWLSARRTTILLFALNKQGGVDAYAIAPYKIGNVFKKGWDKQTQPSQWEALNTLIEQYKPRNIALNTSTDWAHADGLVLGDYKTLMANLPAAYHNKIISAEPLAVSWLEQRIPKEVEMYKHIVAIAHSIIAEGFSGKTITVGETTSDDLVWWFRERVKELKLQTWFHPSIAIQRADAKSFDHEESFTNGYDDNVIQAGDLLHVDFGITYLRLNTDTQQHAYVLKENETSAPSYLVEALKSGNKLQDIFTNQFAEGKTGNEVLAAARKAAIDQGLKPTIYTHPLGYHGHAAGTTLGMWDSQQGVPGDGDYPLHLNTAYSIELNNAVFIKQWNKEIRIMLEEDAIFDKSGVWYLNGRQTQLLLVK</sequence>
<organism evidence="2">
    <name type="scientific">marine sediment metagenome</name>
    <dbReference type="NCBI Taxonomy" id="412755"/>
    <lineage>
        <taxon>unclassified sequences</taxon>
        <taxon>metagenomes</taxon>
        <taxon>ecological metagenomes</taxon>
    </lineage>
</organism>